<evidence type="ECO:0000313" key="7">
    <source>
        <dbReference type="EMBL" id="MBC8589269.1"/>
    </source>
</evidence>
<evidence type="ECO:0000256" key="3">
    <source>
        <dbReference type="ARBA" id="ARBA00022840"/>
    </source>
</evidence>
<comment type="function">
    <text evidence="6">Forms membrane-associated dynamic filaments that are essential for cell shape determination. Acts by regulating cell wall synthesis and cell elongation, and thus cell shape. A feedback loop between cell geometry and MreB localization may maintain elongated cell shape by targeting cell wall growth to regions of negative cell wall curvature.</text>
</comment>
<evidence type="ECO:0000256" key="5">
    <source>
        <dbReference type="ARBA" id="ARBA00023458"/>
    </source>
</evidence>
<comment type="caution">
    <text evidence="7">The sequence shown here is derived from an EMBL/GenBank/DDBJ whole genome shotgun (WGS) entry which is preliminary data.</text>
</comment>
<accession>A0A926EZQ9</accession>
<dbReference type="GO" id="GO:0005524">
    <property type="term" value="F:ATP binding"/>
    <property type="evidence" value="ECO:0007669"/>
    <property type="project" value="UniProtKB-KW"/>
</dbReference>
<dbReference type="PANTHER" id="PTHR42749">
    <property type="entry name" value="CELL SHAPE-DETERMINING PROTEIN MREB"/>
    <property type="match status" value="1"/>
</dbReference>
<evidence type="ECO:0000256" key="1">
    <source>
        <dbReference type="ARBA" id="ARBA00022490"/>
    </source>
</evidence>
<evidence type="ECO:0000256" key="2">
    <source>
        <dbReference type="ARBA" id="ARBA00022741"/>
    </source>
</evidence>
<gene>
    <name evidence="6 7" type="primary">mreB</name>
    <name evidence="7" type="ORF">H8707_13695</name>
</gene>
<dbReference type="NCBIfam" id="NF010539">
    <property type="entry name" value="PRK13927.1"/>
    <property type="match status" value="1"/>
</dbReference>
<keyword evidence="3 6" id="KW-0067">ATP-binding</keyword>
<evidence type="ECO:0000256" key="6">
    <source>
        <dbReference type="HAMAP-Rule" id="MF_02207"/>
    </source>
</evidence>
<organism evidence="7 8">
    <name type="scientific">Paratissierella segnis</name>
    <dbReference type="NCBI Taxonomy" id="2763679"/>
    <lineage>
        <taxon>Bacteria</taxon>
        <taxon>Bacillati</taxon>
        <taxon>Bacillota</taxon>
        <taxon>Tissierellia</taxon>
        <taxon>Tissierellales</taxon>
        <taxon>Tissierellaceae</taxon>
        <taxon>Paratissierella</taxon>
    </lineage>
</organism>
<dbReference type="InterPro" id="IPR043129">
    <property type="entry name" value="ATPase_NBD"/>
</dbReference>
<dbReference type="InterPro" id="IPR004753">
    <property type="entry name" value="MreB"/>
</dbReference>
<dbReference type="CDD" id="cd10225">
    <property type="entry name" value="ASKHA_NBD_MreB-like"/>
    <property type="match status" value="1"/>
</dbReference>
<keyword evidence="8" id="KW-1185">Reference proteome</keyword>
<dbReference type="HAMAP" id="MF_02207">
    <property type="entry name" value="MreB"/>
    <property type="match status" value="1"/>
</dbReference>
<sequence>MKEVVGLAFRADVGVDLGTATTLVYVKGKGIVLQEPSVIALDQYTNKFLAVGEDARKMLGRTPGNIVAIRPLKDGVISDYNITERMLKYFIQKSLGRMFLKPRVIICVPSGVTEVEKRAVIEASDEAGALKTYLIEEPIAAAIGAGVDITEPNGNMIVDIGGGTTDVAVISLGGIVVSRSIKVAGDECDEAIIKYIRKKYNMMIGERSSEDLKVSIGCAYPFEEEKYMEIKGRNLLTGLPMNVEVSSTDMLEALREPVTEIVEAVHEVLERTPPELAADISNRGILMTGGGALLKGLDKLLNEKTGISANLAKNPIESVAIGTGKSLESIEFLEKSMTQGDQSRYR</sequence>
<dbReference type="GO" id="GO:0005737">
    <property type="term" value="C:cytoplasm"/>
    <property type="evidence" value="ECO:0007669"/>
    <property type="project" value="UniProtKB-SubCell"/>
</dbReference>
<dbReference type="EMBL" id="JACRTG010000033">
    <property type="protein sequence ID" value="MBC8589269.1"/>
    <property type="molecule type" value="Genomic_DNA"/>
</dbReference>
<feature type="binding site" evidence="6">
    <location>
        <begin position="210"/>
        <end position="213"/>
    </location>
    <ligand>
        <name>ATP</name>
        <dbReference type="ChEBI" id="CHEBI:30616"/>
    </ligand>
</feature>
<dbReference type="SUPFAM" id="SSF53067">
    <property type="entry name" value="Actin-like ATPase domain"/>
    <property type="match status" value="2"/>
</dbReference>
<dbReference type="GO" id="GO:0008360">
    <property type="term" value="P:regulation of cell shape"/>
    <property type="evidence" value="ECO:0007669"/>
    <property type="project" value="UniProtKB-UniRule"/>
</dbReference>
<comment type="subcellular location">
    <subcellularLocation>
        <location evidence="6">Cytoplasm</location>
    </subcellularLocation>
    <text evidence="6">Membrane-associated.</text>
</comment>
<dbReference type="PRINTS" id="PR01652">
    <property type="entry name" value="SHAPEPROTEIN"/>
</dbReference>
<comment type="similarity">
    <text evidence="5 6">Belongs to the FtsA/MreB family.</text>
</comment>
<evidence type="ECO:0000256" key="4">
    <source>
        <dbReference type="ARBA" id="ARBA00022960"/>
    </source>
</evidence>
<dbReference type="AlphaFoldDB" id="A0A926EZQ9"/>
<dbReference type="Pfam" id="PF06723">
    <property type="entry name" value="MreB_Mbl"/>
    <property type="match status" value="1"/>
</dbReference>
<comment type="caution">
    <text evidence="6">Lacks conserved residue(s) required for the propagation of feature annotation.</text>
</comment>
<proteinExistence type="inferred from homology"/>
<dbReference type="NCBIfam" id="TIGR00904">
    <property type="entry name" value="mreB"/>
    <property type="match status" value="1"/>
</dbReference>
<dbReference type="InterPro" id="IPR056546">
    <property type="entry name" value="MreB_MamK-like"/>
</dbReference>
<feature type="binding site" evidence="6">
    <location>
        <begin position="290"/>
        <end position="293"/>
    </location>
    <ligand>
        <name>ATP</name>
        <dbReference type="ChEBI" id="CHEBI:30616"/>
    </ligand>
</feature>
<evidence type="ECO:0000313" key="8">
    <source>
        <dbReference type="Proteomes" id="UP000601171"/>
    </source>
</evidence>
<keyword evidence="4 6" id="KW-0133">Cell shape</keyword>
<protein>
    <recommendedName>
        <fullName evidence="6">Cell shape-determining protein MreB</fullName>
    </recommendedName>
</protein>
<dbReference type="PANTHER" id="PTHR42749:SF1">
    <property type="entry name" value="CELL SHAPE-DETERMINING PROTEIN MREB"/>
    <property type="match status" value="1"/>
</dbReference>
<dbReference type="Gene3D" id="3.30.420.40">
    <property type="match status" value="2"/>
</dbReference>
<name>A0A926EZQ9_9FIRM</name>
<reference evidence="7" key="1">
    <citation type="submission" date="2020-08" db="EMBL/GenBank/DDBJ databases">
        <title>Genome public.</title>
        <authorList>
            <person name="Liu C."/>
            <person name="Sun Q."/>
        </authorList>
    </citation>
    <scope>NUCLEOTIDE SEQUENCE</scope>
    <source>
        <strain evidence="7">BX21</strain>
    </source>
</reference>
<dbReference type="Proteomes" id="UP000601171">
    <property type="component" value="Unassembled WGS sequence"/>
</dbReference>
<keyword evidence="1 6" id="KW-0963">Cytoplasm</keyword>
<comment type="subunit">
    <text evidence="6">Forms polymers.</text>
</comment>
<dbReference type="GO" id="GO:0000902">
    <property type="term" value="P:cell morphogenesis"/>
    <property type="evidence" value="ECO:0007669"/>
    <property type="project" value="InterPro"/>
</dbReference>
<feature type="binding site" evidence="6">
    <location>
        <begin position="162"/>
        <end position="164"/>
    </location>
    <ligand>
        <name>ATP</name>
        <dbReference type="ChEBI" id="CHEBI:30616"/>
    </ligand>
</feature>
<keyword evidence="2 6" id="KW-0547">Nucleotide-binding</keyword>